<evidence type="ECO:0000313" key="2">
    <source>
        <dbReference type="Proteomes" id="UP000178659"/>
    </source>
</evidence>
<dbReference type="Proteomes" id="UP000178659">
    <property type="component" value="Unassembled WGS sequence"/>
</dbReference>
<gene>
    <name evidence="1" type="ORF">A3A77_02150</name>
</gene>
<sequence length="86" mass="9445">MSASFLNIKNVKKISYQLTYDSNKGPQGAGGTINVPKNKNSLSRTLLFGTCSKNVCTYHKNLKNIKLSADFTLKSGGVISYEKKLK</sequence>
<dbReference type="AlphaFoldDB" id="A0A1G1VG51"/>
<proteinExistence type="predicted"/>
<accession>A0A1G1VG51</accession>
<reference evidence="1 2" key="1">
    <citation type="journal article" date="2016" name="Nat. Commun.">
        <title>Thousands of microbial genomes shed light on interconnected biogeochemical processes in an aquifer system.</title>
        <authorList>
            <person name="Anantharaman K."/>
            <person name="Brown C.T."/>
            <person name="Hug L.A."/>
            <person name="Sharon I."/>
            <person name="Castelle C.J."/>
            <person name="Probst A.J."/>
            <person name="Thomas B.C."/>
            <person name="Singh A."/>
            <person name="Wilkins M.J."/>
            <person name="Karaoz U."/>
            <person name="Brodie E.L."/>
            <person name="Williams K.H."/>
            <person name="Hubbard S.S."/>
            <person name="Banfield J.F."/>
        </authorList>
    </citation>
    <scope>NUCLEOTIDE SEQUENCE [LARGE SCALE GENOMIC DNA]</scope>
</reference>
<evidence type="ECO:0000313" key="1">
    <source>
        <dbReference type="EMBL" id="OGY14256.1"/>
    </source>
</evidence>
<comment type="caution">
    <text evidence="1">The sequence shown here is derived from an EMBL/GenBank/DDBJ whole genome shotgun (WGS) entry which is preliminary data.</text>
</comment>
<name>A0A1G1VG51_9BACT</name>
<organism evidence="1 2">
    <name type="scientific">Candidatus Blackburnbacteria bacterium RIFCSPLOWO2_01_FULL_40_20</name>
    <dbReference type="NCBI Taxonomy" id="1797519"/>
    <lineage>
        <taxon>Bacteria</taxon>
        <taxon>Candidatus Blackburniibacteriota</taxon>
    </lineage>
</organism>
<dbReference type="EMBL" id="MHCC01000001">
    <property type="protein sequence ID" value="OGY14256.1"/>
    <property type="molecule type" value="Genomic_DNA"/>
</dbReference>
<protein>
    <submittedName>
        <fullName evidence="1">Uncharacterized protein</fullName>
    </submittedName>
</protein>